<dbReference type="EMBL" id="VXRG01000078">
    <property type="protein sequence ID" value="MXY93642.1"/>
    <property type="molecule type" value="Genomic_DNA"/>
</dbReference>
<gene>
    <name evidence="2" type="ORF">F4Y42_09355</name>
</gene>
<dbReference type="Pfam" id="PF06172">
    <property type="entry name" value="Cupin_5"/>
    <property type="match status" value="1"/>
</dbReference>
<dbReference type="InterPro" id="IPR009327">
    <property type="entry name" value="Cupin_DUF985"/>
</dbReference>
<comment type="caution">
    <text evidence="2">The sequence shown here is derived from an EMBL/GenBank/DDBJ whole genome shotgun (WGS) entry which is preliminary data.</text>
</comment>
<dbReference type="InterPro" id="IPR014710">
    <property type="entry name" value="RmlC-like_jellyroll"/>
</dbReference>
<name>A0A6B0YV82_9CHLR</name>
<dbReference type="PANTHER" id="PTHR33387">
    <property type="entry name" value="RMLC-LIKE JELLY ROLL FOLD PROTEIN"/>
    <property type="match status" value="1"/>
</dbReference>
<organism evidence="2">
    <name type="scientific">Caldilineaceae bacterium SB0664_bin_27</name>
    <dbReference type="NCBI Taxonomy" id="2605260"/>
    <lineage>
        <taxon>Bacteria</taxon>
        <taxon>Bacillati</taxon>
        <taxon>Chloroflexota</taxon>
        <taxon>Caldilineae</taxon>
        <taxon>Caldilineales</taxon>
        <taxon>Caldilineaceae</taxon>
    </lineage>
</organism>
<dbReference type="AlphaFoldDB" id="A0A6B0YV82"/>
<reference evidence="2" key="1">
    <citation type="submission" date="2019-09" db="EMBL/GenBank/DDBJ databases">
        <title>Characterisation of the sponge microbiome using genome-centric metagenomics.</title>
        <authorList>
            <person name="Engelberts J.P."/>
            <person name="Robbins S.J."/>
            <person name="De Goeij J.M."/>
            <person name="Aranda M."/>
            <person name="Bell S.C."/>
            <person name="Webster N.S."/>
        </authorList>
    </citation>
    <scope>NUCLEOTIDE SEQUENCE</scope>
    <source>
        <strain evidence="2">SB0664_bin_27</strain>
    </source>
</reference>
<evidence type="ECO:0000313" key="2">
    <source>
        <dbReference type="EMBL" id="MXY93642.1"/>
    </source>
</evidence>
<dbReference type="InterPro" id="IPR011051">
    <property type="entry name" value="RmlC_Cupin_sf"/>
</dbReference>
<evidence type="ECO:0000259" key="1">
    <source>
        <dbReference type="Pfam" id="PF06172"/>
    </source>
</evidence>
<sequence>MQAVDDLAAADIIRLLDLKPLPVEGGYFRETYSADLLLPASVLPPSIRSERPAKSVILYLLTAETQSRLHRLETDEAWHFYLGDGVDLHVFGTGFDYANIKLGHDLLQGQTVQTVVPAQSWFGARLQSGERWALMGCSLAPAYSDEDFSLPNDAEFGDLLTRFPRQSAVLHELR</sequence>
<feature type="domain" description="DUF985" evidence="1">
    <location>
        <begin position="11"/>
        <end position="150"/>
    </location>
</feature>
<dbReference type="Gene3D" id="2.60.120.10">
    <property type="entry name" value="Jelly Rolls"/>
    <property type="match status" value="1"/>
</dbReference>
<proteinExistence type="predicted"/>
<dbReference type="PANTHER" id="PTHR33387:SF3">
    <property type="entry name" value="DUF985 DOMAIN-CONTAINING PROTEIN"/>
    <property type="match status" value="1"/>
</dbReference>
<dbReference type="InterPro" id="IPR039935">
    <property type="entry name" value="YML079W-like"/>
</dbReference>
<accession>A0A6B0YV82</accession>
<dbReference type="SUPFAM" id="SSF51182">
    <property type="entry name" value="RmlC-like cupins"/>
    <property type="match status" value="1"/>
</dbReference>
<protein>
    <submittedName>
        <fullName evidence="2">Cupin domain-containing protein</fullName>
    </submittedName>
</protein>
<dbReference type="CDD" id="cd06121">
    <property type="entry name" value="cupin_YML079wp"/>
    <property type="match status" value="1"/>
</dbReference>